<comment type="caution">
    <text evidence="1">The sequence shown here is derived from an EMBL/GenBank/DDBJ whole genome shotgun (WGS) entry which is preliminary data.</text>
</comment>
<protein>
    <submittedName>
        <fullName evidence="1">Uncharacterized protein</fullName>
    </submittedName>
</protein>
<dbReference type="PANTHER" id="PTHR35605">
    <property type="entry name" value="ECP2 EFFECTOR PROTEIN DOMAIN-CONTAINING PROTEIN-RELATED"/>
    <property type="match status" value="1"/>
</dbReference>
<keyword evidence="2" id="KW-1185">Reference proteome</keyword>
<organism evidence="1 2">
    <name type="scientific">Tolypocladium ophioglossoides (strain CBS 100239)</name>
    <name type="common">Snaketongue truffleclub</name>
    <name type="synonym">Elaphocordyceps ophioglossoides</name>
    <dbReference type="NCBI Taxonomy" id="1163406"/>
    <lineage>
        <taxon>Eukaryota</taxon>
        <taxon>Fungi</taxon>
        <taxon>Dikarya</taxon>
        <taxon>Ascomycota</taxon>
        <taxon>Pezizomycotina</taxon>
        <taxon>Sordariomycetes</taxon>
        <taxon>Hypocreomycetidae</taxon>
        <taxon>Hypocreales</taxon>
        <taxon>Ophiocordycipitaceae</taxon>
        <taxon>Tolypocladium</taxon>
    </lineage>
</organism>
<dbReference type="AlphaFoldDB" id="A0A0L0N3S1"/>
<dbReference type="OrthoDB" id="3552888at2759"/>
<dbReference type="EMBL" id="LFRF01000024">
    <property type="protein sequence ID" value="KND88649.1"/>
    <property type="molecule type" value="Genomic_DNA"/>
</dbReference>
<proteinExistence type="predicted"/>
<dbReference type="PANTHER" id="PTHR35605:SF1">
    <property type="entry name" value="ECP2 EFFECTOR PROTEIN DOMAIN-CONTAINING PROTEIN-RELATED"/>
    <property type="match status" value="1"/>
</dbReference>
<gene>
    <name evidence="1" type="ORF">TOPH_06659</name>
</gene>
<accession>A0A0L0N3S1</accession>
<reference evidence="1 2" key="1">
    <citation type="journal article" date="2015" name="BMC Genomics">
        <title>The genome of the truffle-parasite Tolypocladium ophioglossoides and the evolution of antifungal peptaibiotics.</title>
        <authorList>
            <person name="Quandt C.A."/>
            <person name="Bushley K.E."/>
            <person name="Spatafora J.W."/>
        </authorList>
    </citation>
    <scope>NUCLEOTIDE SEQUENCE [LARGE SCALE GENOMIC DNA]</scope>
    <source>
        <strain evidence="1 2">CBS 100239</strain>
    </source>
</reference>
<dbReference type="Proteomes" id="UP000036947">
    <property type="component" value="Unassembled WGS sequence"/>
</dbReference>
<sequence>MQYLRDLPKGRPRNPGLSCGRVSCQWNDSIWWCNELREPKTLNGWDSIADGAQRVWDFCSASVNYKLPKDKISGQAFHPTGWSVQIFGPEKDHCG</sequence>
<evidence type="ECO:0000313" key="2">
    <source>
        <dbReference type="Proteomes" id="UP000036947"/>
    </source>
</evidence>
<dbReference type="STRING" id="1163406.A0A0L0N3S1"/>
<evidence type="ECO:0000313" key="1">
    <source>
        <dbReference type="EMBL" id="KND88649.1"/>
    </source>
</evidence>
<name>A0A0L0N3S1_TOLOC</name>